<dbReference type="CDD" id="cd14275">
    <property type="entry name" value="UBA_EF-Ts"/>
    <property type="match status" value="1"/>
</dbReference>
<comment type="function">
    <text evidence="5 6 7">Associates with the EF-Tu.GDP complex and induces the exchange of GDP to GTP. It remains bound to the aminoacyl-tRNA.EF-Tu.GTP complex up to the GTP hydrolysis stage on the ribosome.</text>
</comment>
<dbReference type="NCBIfam" id="TIGR00116">
    <property type="entry name" value="tsf"/>
    <property type="match status" value="2"/>
</dbReference>
<comment type="caution">
    <text evidence="10">The sequence shown here is derived from an EMBL/GenBank/DDBJ whole genome shotgun (WGS) entry which is preliminary data.</text>
</comment>
<evidence type="ECO:0000256" key="3">
    <source>
        <dbReference type="ARBA" id="ARBA00022768"/>
    </source>
</evidence>
<dbReference type="Pfam" id="PF00889">
    <property type="entry name" value="EF_TS"/>
    <property type="match status" value="1"/>
</dbReference>
<keyword evidence="11" id="KW-1185">Reference proteome</keyword>
<accession>A0A5D8QGN6</accession>
<evidence type="ECO:0000313" key="11">
    <source>
        <dbReference type="Proteomes" id="UP000322976"/>
    </source>
</evidence>
<dbReference type="GO" id="GO:0005737">
    <property type="term" value="C:cytoplasm"/>
    <property type="evidence" value="ECO:0007669"/>
    <property type="project" value="UniProtKB-SubCell"/>
</dbReference>
<protein>
    <recommendedName>
        <fullName evidence="2 6">Elongation factor Ts</fullName>
        <shortName evidence="6">EF-Ts</shortName>
    </recommendedName>
</protein>
<dbReference type="Proteomes" id="UP000322976">
    <property type="component" value="Unassembled WGS sequence"/>
</dbReference>
<comment type="subcellular location">
    <subcellularLocation>
        <location evidence="6 8">Cytoplasm</location>
    </subcellularLocation>
</comment>
<keyword evidence="3 6" id="KW-0251">Elongation factor</keyword>
<dbReference type="InterPro" id="IPR036402">
    <property type="entry name" value="EF-Ts_dimer_sf"/>
</dbReference>
<evidence type="ECO:0000256" key="5">
    <source>
        <dbReference type="ARBA" id="ARBA00025453"/>
    </source>
</evidence>
<evidence type="ECO:0000256" key="2">
    <source>
        <dbReference type="ARBA" id="ARBA00016956"/>
    </source>
</evidence>
<proteinExistence type="inferred from homology"/>
<reference evidence="10 11" key="1">
    <citation type="submission" date="2019-08" db="EMBL/GenBank/DDBJ databases">
        <title>Calorimonas adulescens gen. nov., sp. nov., an anaerobic thermophilic bacterium from Sakhalin hot spring.</title>
        <authorList>
            <person name="Khomyakova M.A."/>
            <person name="Merkel A.Y."/>
            <person name="Novikov A."/>
            <person name="Bonch-Osmolovskaya E.A."/>
            <person name="Slobodkin A.I."/>
        </authorList>
    </citation>
    <scope>NUCLEOTIDE SEQUENCE [LARGE SCALE GENOMIC DNA]</scope>
    <source>
        <strain evidence="10 11">A05MB</strain>
    </source>
</reference>
<keyword evidence="4 6" id="KW-0648">Protein biosynthesis</keyword>
<evidence type="ECO:0000256" key="8">
    <source>
        <dbReference type="RuleBase" id="RU000643"/>
    </source>
</evidence>
<evidence type="ECO:0000256" key="6">
    <source>
        <dbReference type="HAMAP-Rule" id="MF_00050"/>
    </source>
</evidence>
<evidence type="ECO:0000256" key="4">
    <source>
        <dbReference type="ARBA" id="ARBA00022917"/>
    </source>
</evidence>
<dbReference type="InterPro" id="IPR018101">
    <property type="entry name" value="Transl_elong_Ts_CS"/>
</dbReference>
<name>A0A5D8QGN6_9THEO</name>
<dbReference type="Gene3D" id="1.10.286.20">
    <property type="match status" value="1"/>
</dbReference>
<dbReference type="AlphaFoldDB" id="A0A5D8QGN6"/>
<dbReference type="SUPFAM" id="SSF46934">
    <property type="entry name" value="UBA-like"/>
    <property type="match status" value="1"/>
</dbReference>
<evidence type="ECO:0000259" key="9">
    <source>
        <dbReference type="Pfam" id="PF00889"/>
    </source>
</evidence>
<dbReference type="InterPro" id="IPR001816">
    <property type="entry name" value="Transl_elong_EFTs/EF1B"/>
</dbReference>
<dbReference type="SUPFAM" id="SSF54713">
    <property type="entry name" value="Elongation factor Ts (EF-Ts), dimerisation domain"/>
    <property type="match status" value="1"/>
</dbReference>
<feature type="region of interest" description="Involved in Mg(2+) ion dislocation from EF-Tu" evidence="6">
    <location>
        <begin position="81"/>
        <end position="84"/>
    </location>
</feature>
<dbReference type="FunFam" id="1.10.286.20:FF:000001">
    <property type="entry name" value="Elongation factor Ts"/>
    <property type="match status" value="1"/>
</dbReference>
<dbReference type="HAMAP" id="MF_00050">
    <property type="entry name" value="EF_Ts"/>
    <property type="match status" value="1"/>
</dbReference>
<dbReference type="PROSITE" id="PS01126">
    <property type="entry name" value="EF_TS_1"/>
    <property type="match status" value="1"/>
</dbReference>
<comment type="similarity">
    <text evidence="1 6 7">Belongs to the EF-Ts family.</text>
</comment>
<dbReference type="InterPro" id="IPR014039">
    <property type="entry name" value="Transl_elong_EFTs/EF1B_dimer"/>
</dbReference>
<evidence type="ECO:0000313" key="10">
    <source>
        <dbReference type="EMBL" id="TZE83324.1"/>
    </source>
</evidence>
<organism evidence="10 11">
    <name type="scientific">Calorimonas adulescens</name>
    <dbReference type="NCBI Taxonomy" id="2606906"/>
    <lineage>
        <taxon>Bacteria</taxon>
        <taxon>Bacillati</taxon>
        <taxon>Bacillota</taxon>
        <taxon>Clostridia</taxon>
        <taxon>Thermoanaerobacterales</taxon>
        <taxon>Thermoanaerobacteraceae</taxon>
        <taxon>Calorimonas</taxon>
    </lineage>
</organism>
<gene>
    <name evidence="6 10" type="primary">tsf</name>
    <name evidence="10" type="ORF">FWJ32_00100</name>
</gene>
<keyword evidence="6" id="KW-0963">Cytoplasm</keyword>
<dbReference type="PANTHER" id="PTHR11741:SF0">
    <property type="entry name" value="ELONGATION FACTOR TS, MITOCHONDRIAL"/>
    <property type="match status" value="1"/>
</dbReference>
<sequence length="203" mass="23092">MTITPDMVKELRERTGSGIMDCKKALQDANGNIEEAIVLLRERGLAAASKKSGRTASEGIVESYIHGEGRIGVLIEVNCETDFVARNSEFRNFVHELAMQIAAANPQYVRREDIPESVIQREREIIRAQVMNEGKPANIADKIIEGRLEKYYKENCLMEQSYIRNPDITIEDFLKEKIAKLGENIIIRRFTRYEVGEGLDSEE</sequence>
<dbReference type="InterPro" id="IPR009060">
    <property type="entry name" value="UBA-like_sf"/>
</dbReference>
<evidence type="ECO:0000256" key="1">
    <source>
        <dbReference type="ARBA" id="ARBA00005532"/>
    </source>
</evidence>
<dbReference type="RefSeq" id="WP_149543943.1">
    <property type="nucleotide sequence ID" value="NZ_VTPS01000001.1"/>
</dbReference>
<dbReference type="Gene3D" id="1.10.8.10">
    <property type="entry name" value="DNA helicase RuvA subunit, C-terminal domain"/>
    <property type="match status" value="1"/>
</dbReference>
<dbReference type="PROSITE" id="PS01127">
    <property type="entry name" value="EF_TS_2"/>
    <property type="match status" value="1"/>
</dbReference>
<feature type="domain" description="Translation elongation factor EFTs/EF1B dimerisation" evidence="9">
    <location>
        <begin position="94"/>
        <end position="197"/>
    </location>
</feature>
<evidence type="ECO:0000256" key="7">
    <source>
        <dbReference type="RuleBase" id="RU000642"/>
    </source>
</evidence>
<dbReference type="Gene3D" id="3.30.479.20">
    <property type="entry name" value="Elongation factor Ts, dimerisation domain"/>
    <property type="match status" value="1"/>
</dbReference>
<dbReference type="PANTHER" id="PTHR11741">
    <property type="entry name" value="ELONGATION FACTOR TS"/>
    <property type="match status" value="1"/>
</dbReference>
<dbReference type="GO" id="GO:0003746">
    <property type="term" value="F:translation elongation factor activity"/>
    <property type="evidence" value="ECO:0007669"/>
    <property type="project" value="UniProtKB-UniRule"/>
</dbReference>
<dbReference type="FunFam" id="1.10.8.10:FF:000001">
    <property type="entry name" value="Elongation factor Ts"/>
    <property type="match status" value="1"/>
</dbReference>
<dbReference type="EMBL" id="VTPS01000001">
    <property type="protein sequence ID" value="TZE83324.1"/>
    <property type="molecule type" value="Genomic_DNA"/>
</dbReference>